<accession>A0AA88WG57</accession>
<evidence type="ECO:0000313" key="2">
    <source>
        <dbReference type="EMBL" id="KAK3026448.1"/>
    </source>
</evidence>
<reference evidence="2" key="1">
    <citation type="submission" date="2022-12" db="EMBL/GenBank/DDBJ databases">
        <title>Draft genome assemblies for two species of Escallonia (Escalloniales).</title>
        <authorList>
            <person name="Chanderbali A."/>
            <person name="Dervinis C."/>
            <person name="Anghel I."/>
            <person name="Soltis D."/>
            <person name="Soltis P."/>
            <person name="Zapata F."/>
        </authorList>
    </citation>
    <scope>NUCLEOTIDE SEQUENCE</scope>
    <source>
        <strain evidence="2">UCBG64.0493</strain>
        <tissue evidence="2">Leaf</tissue>
    </source>
</reference>
<protein>
    <submittedName>
        <fullName evidence="2">Uncharacterized protein</fullName>
    </submittedName>
</protein>
<dbReference type="AlphaFoldDB" id="A0AA88WG57"/>
<organism evidence="2 3">
    <name type="scientific">Escallonia herrerae</name>
    <dbReference type="NCBI Taxonomy" id="1293975"/>
    <lineage>
        <taxon>Eukaryota</taxon>
        <taxon>Viridiplantae</taxon>
        <taxon>Streptophyta</taxon>
        <taxon>Embryophyta</taxon>
        <taxon>Tracheophyta</taxon>
        <taxon>Spermatophyta</taxon>
        <taxon>Magnoliopsida</taxon>
        <taxon>eudicotyledons</taxon>
        <taxon>Gunneridae</taxon>
        <taxon>Pentapetalae</taxon>
        <taxon>asterids</taxon>
        <taxon>campanulids</taxon>
        <taxon>Escalloniales</taxon>
        <taxon>Escalloniaceae</taxon>
        <taxon>Escallonia</taxon>
    </lineage>
</organism>
<evidence type="ECO:0000256" key="1">
    <source>
        <dbReference type="SAM" id="SignalP"/>
    </source>
</evidence>
<proteinExistence type="predicted"/>
<dbReference type="Proteomes" id="UP001188597">
    <property type="component" value="Unassembled WGS sequence"/>
</dbReference>
<feature type="signal peptide" evidence="1">
    <location>
        <begin position="1"/>
        <end position="28"/>
    </location>
</feature>
<gene>
    <name evidence="2" type="ORF">RJ639_041858</name>
</gene>
<feature type="chain" id="PRO_5041662836" evidence="1">
    <location>
        <begin position="29"/>
        <end position="63"/>
    </location>
</feature>
<evidence type="ECO:0000313" key="3">
    <source>
        <dbReference type="Proteomes" id="UP001188597"/>
    </source>
</evidence>
<dbReference type="Pfam" id="PF06376">
    <property type="entry name" value="AGP"/>
    <property type="match status" value="1"/>
</dbReference>
<keyword evidence="3" id="KW-1185">Reference proteome</keyword>
<dbReference type="EMBL" id="JAVXUP010000500">
    <property type="protein sequence ID" value="KAK3026448.1"/>
    <property type="molecule type" value="Genomic_DNA"/>
</dbReference>
<dbReference type="InterPro" id="IPR009424">
    <property type="entry name" value="AGP16/20/22/41"/>
</dbReference>
<comment type="caution">
    <text evidence="2">The sequence shown here is derived from an EMBL/GenBank/DDBJ whole genome shotgun (WGS) entry which is preliminary data.</text>
</comment>
<name>A0AA88WG57_9ASTE</name>
<dbReference type="PANTHER" id="PTHR33374">
    <property type="entry name" value="ARABINOGALACTAN PROTEIN 20"/>
    <property type="match status" value="1"/>
</dbReference>
<sequence length="63" mass="6482">MEAITRASMGVLAVTVLIIVVAFPATVAQSPVPSPVPAPTSDGTTIDQGIAYVLMLNFIHSNS</sequence>
<keyword evidence="1" id="KW-0732">Signal</keyword>